<keyword evidence="5" id="KW-0229">DNA integration</keyword>
<gene>
    <name evidence="12" type="ORF">WMW72_12475</name>
</gene>
<dbReference type="SUPFAM" id="SSF56349">
    <property type="entry name" value="DNA breaking-rejoining enzymes"/>
    <property type="match status" value="1"/>
</dbReference>
<dbReference type="EMBL" id="JBBPCC010000007">
    <property type="protein sequence ID" value="MEK8128721.1"/>
    <property type="molecule type" value="Genomic_DNA"/>
</dbReference>
<evidence type="ECO:0000259" key="10">
    <source>
        <dbReference type="PROSITE" id="PS51898"/>
    </source>
</evidence>
<dbReference type="InterPro" id="IPR013762">
    <property type="entry name" value="Integrase-like_cat_sf"/>
</dbReference>
<organism evidence="12 13">
    <name type="scientific">Paenibacillus filicis</name>
    <dbReference type="NCBI Taxonomy" id="669464"/>
    <lineage>
        <taxon>Bacteria</taxon>
        <taxon>Bacillati</taxon>
        <taxon>Bacillota</taxon>
        <taxon>Bacilli</taxon>
        <taxon>Bacillales</taxon>
        <taxon>Paenibacillaceae</taxon>
        <taxon>Paenibacillus</taxon>
    </lineage>
</organism>
<dbReference type="Pfam" id="PF13495">
    <property type="entry name" value="Phage_int_SAM_4"/>
    <property type="match status" value="1"/>
</dbReference>
<reference evidence="12 13" key="1">
    <citation type="submission" date="2024-04" db="EMBL/GenBank/DDBJ databases">
        <title>draft genome sequnece of Paenibacillus filicis.</title>
        <authorList>
            <person name="Kim D.-U."/>
        </authorList>
    </citation>
    <scope>NUCLEOTIDE SEQUENCE [LARGE SCALE GENOMIC DNA]</scope>
    <source>
        <strain evidence="12 13">KACC14197</strain>
    </source>
</reference>
<feature type="domain" description="Core-binding (CB)" evidence="11">
    <location>
        <begin position="10"/>
        <end position="92"/>
    </location>
</feature>
<dbReference type="InterPro" id="IPR002104">
    <property type="entry name" value="Integrase_catalytic"/>
</dbReference>
<dbReference type="InterPro" id="IPR044068">
    <property type="entry name" value="CB"/>
</dbReference>
<evidence type="ECO:0000256" key="4">
    <source>
        <dbReference type="ARBA" id="ARBA00022829"/>
    </source>
</evidence>
<sequence length="311" mass="36180">MEALGLHNNDHTDPTIEDFLTYLQNSGYTIQTQRAYIREARNFLAFVRNKDATEIRKADIMRYQKEMRDRGAGDAAINRMVSAVRSYFNAQIEFERMQQNPALTVKKSKIEKNRVPVYLNEEELEDFLTSVNGIHKLRNLAICVLMAYCGLRVSEVHALNLENFNRGQRPNLQFMGKGRKWRNVPLHASVVNILDKYMHKERLEAAESDSNAFFVSQERKRVGRRTIQSVIEQTAQALKKSRPELKDKRISSHKLRHTFATTHFRHGTDLRTLQELLGHSDISTTQIYTHIENEQLIEAQERIQPKLPANY</sequence>
<dbReference type="Pfam" id="PF00589">
    <property type="entry name" value="Phage_integrase"/>
    <property type="match status" value="1"/>
</dbReference>
<keyword evidence="6 9" id="KW-0238">DNA-binding</keyword>
<keyword evidence="3" id="KW-0132">Cell division</keyword>
<evidence type="ECO:0000256" key="7">
    <source>
        <dbReference type="ARBA" id="ARBA00023172"/>
    </source>
</evidence>
<protein>
    <submittedName>
        <fullName evidence="12">Tyrosine-type recombinase/integrase</fullName>
    </submittedName>
</protein>
<evidence type="ECO:0000256" key="8">
    <source>
        <dbReference type="ARBA" id="ARBA00023306"/>
    </source>
</evidence>
<keyword evidence="2" id="KW-0963">Cytoplasm</keyword>
<proteinExistence type="predicted"/>
<dbReference type="InterPro" id="IPR010998">
    <property type="entry name" value="Integrase_recombinase_N"/>
</dbReference>
<evidence type="ECO:0000256" key="6">
    <source>
        <dbReference type="ARBA" id="ARBA00023125"/>
    </source>
</evidence>
<evidence type="ECO:0000256" key="9">
    <source>
        <dbReference type="PROSITE-ProRule" id="PRU01248"/>
    </source>
</evidence>
<comment type="subcellular location">
    <subcellularLocation>
        <location evidence="1">Cytoplasm</location>
    </subcellularLocation>
</comment>
<dbReference type="PANTHER" id="PTHR30349">
    <property type="entry name" value="PHAGE INTEGRASE-RELATED"/>
    <property type="match status" value="1"/>
</dbReference>
<dbReference type="InterPro" id="IPR011010">
    <property type="entry name" value="DNA_brk_join_enz"/>
</dbReference>
<name>A0ABU9DIM6_9BACL</name>
<feature type="domain" description="Tyr recombinase" evidence="10">
    <location>
        <begin position="114"/>
        <end position="301"/>
    </location>
</feature>
<keyword evidence="8" id="KW-0131">Cell cycle</keyword>
<evidence type="ECO:0000313" key="12">
    <source>
        <dbReference type="EMBL" id="MEK8128721.1"/>
    </source>
</evidence>
<comment type="caution">
    <text evidence="12">The sequence shown here is derived from an EMBL/GenBank/DDBJ whole genome shotgun (WGS) entry which is preliminary data.</text>
</comment>
<dbReference type="PROSITE" id="PS51898">
    <property type="entry name" value="TYR_RECOMBINASE"/>
    <property type="match status" value="1"/>
</dbReference>
<evidence type="ECO:0000256" key="3">
    <source>
        <dbReference type="ARBA" id="ARBA00022618"/>
    </source>
</evidence>
<accession>A0ABU9DIM6</accession>
<evidence type="ECO:0000313" key="13">
    <source>
        <dbReference type="Proteomes" id="UP001469365"/>
    </source>
</evidence>
<dbReference type="InterPro" id="IPR004107">
    <property type="entry name" value="Integrase_SAM-like_N"/>
</dbReference>
<keyword evidence="13" id="KW-1185">Reference proteome</keyword>
<keyword evidence="7" id="KW-0233">DNA recombination</keyword>
<evidence type="ECO:0000259" key="11">
    <source>
        <dbReference type="PROSITE" id="PS51900"/>
    </source>
</evidence>
<dbReference type="PROSITE" id="PS51900">
    <property type="entry name" value="CB"/>
    <property type="match status" value="1"/>
</dbReference>
<evidence type="ECO:0000256" key="1">
    <source>
        <dbReference type="ARBA" id="ARBA00004496"/>
    </source>
</evidence>
<dbReference type="PANTHER" id="PTHR30349:SF77">
    <property type="entry name" value="TYROSINE RECOMBINASE XERC"/>
    <property type="match status" value="1"/>
</dbReference>
<dbReference type="Gene3D" id="1.10.150.130">
    <property type="match status" value="1"/>
</dbReference>
<keyword evidence="4" id="KW-0159">Chromosome partition</keyword>
<evidence type="ECO:0000256" key="5">
    <source>
        <dbReference type="ARBA" id="ARBA00022908"/>
    </source>
</evidence>
<dbReference type="InterPro" id="IPR050090">
    <property type="entry name" value="Tyrosine_recombinase_XerCD"/>
</dbReference>
<evidence type="ECO:0000256" key="2">
    <source>
        <dbReference type="ARBA" id="ARBA00022490"/>
    </source>
</evidence>
<dbReference type="Proteomes" id="UP001469365">
    <property type="component" value="Unassembled WGS sequence"/>
</dbReference>
<dbReference type="Gene3D" id="1.10.443.10">
    <property type="entry name" value="Intergrase catalytic core"/>
    <property type="match status" value="1"/>
</dbReference>